<evidence type="ECO:0000256" key="1">
    <source>
        <dbReference type="SAM" id="Coils"/>
    </source>
</evidence>
<sequence length="258" mass="31142">MGGHGGLNILPQKKWNVYRHDRQYQVKFDEHRDIEKKLNDKEKLKREGLSDSLVELRRRAQDIQNKDIDLETELNYTKDDFKNKLKKRDKKIYKEKELEAKNSDLLHEFNEKTDLLPKFNEEKPLTRSKGHINFFEKEEREAEEANIKRREHLIKSGHYIYNSDFKGPRKVNVYVDEENPKVTPDFKKQQKPWYMRPKITKFTDFTEFTDFTDFNDSNTDSKLVESNIKRKTKEELRTERLSRESSERERALKLLKSK</sequence>
<protein>
    <recommendedName>
        <fullName evidence="5">CBF1-interacting co-repressor CIR N-terminal domain-containing protein</fullName>
    </recommendedName>
</protein>
<dbReference type="EMBL" id="UIVS01000004">
    <property type="protein sequence ID" value="SVP94785.1"/>
    <property type="molecule type" value="Genomic_DNA"/>
</dbReference>
<evidence type="ECO:0008006" key="5">
    <source>
        <dbReference type="Google" id="ProtNLM"/>
    </source>
</evidence>
<evidence type="ECO:0000313" key="3">
    <source>
        <dbReference type="EMBL" id="SVP94137.1"/>
    </source>
</evidence>
<dbReference type="AlphaFoldDB" id="A0A3B0MYI5"/>
<name>A0A3B0MYI5_THEAN</name>
<feature type="region of interest" description="Disordered" evidence="2">
    <location>
        <begin position="233"/>
        <end position="258"/>
    </location>
</feature>
<reference evidence="4" key="1">
    <citation type="submission" date="2018-07" db="EMBL/GenBank/DDBJ databases">
        <authorList>
            <person name="Quirk P.G."/>
            <person name="Krulwich T.A."/>
        </authorList>
    </citation>
    <scope>NUCLEOTIDE SEQUENCE</scope>
    <source>
        <strain evidence="4">Anand</strain>
    </source>
</reference>
<evidence type="ECO:0000313" key="4">
    <source>
        <dbReference type="EMBL" id="SVP94785.1"/>
    </source>
</evidence>
<evidence type="ECO:0000256" key="2">
    <source>
        <dbReference type="SAM" id="MobiDB-lite"/>
    </source>
</evidence>
<organism evidence="4">
    <name type="scientific">Theileria annulata</name>
    <dbReference type="NCBI Taxonomy" id="5874"/>
    <lineage>
        <taxon>Eukaryota</taxon>
        <taxon>Sar</taxon>
        <taxon>Alveolata</taxon>
        <taxon>Apicomplexa</taxon>
        <taxon>Aconoidasida</taxon>
        <taxon>Piroplasmida</taxon>
        <taxon>Theileriidae</taxon>
        <taxon>Theileria</taxon>
    </lineage>
</organism>
<feature type="coiled-coil region" evidence="1">
    <location>
        <begin position="39"/>
        <end position="73"/>
    </location>
</feature>
<keyword evidence="1" id="KW-0175">Coiled coil</keyword>
<proteinExistence type="predicted"/>
<accession>A0A3B0MYI5</accession>
<gene>
    <name evidence="3" type="ORF">TAT_000313800</name>
    <name evidence="4" type="ORF">TAV_000313700</name>
</gene>
<dbReference type="EMBL" id="UIVT01000004">
    <property type="protein sequence ID" value="SVP94137.1"/>
    <property type="molecule type" value="Genomic_DNA"/>
</dbReference>
<dbReference type="VEuPathDB" id="PiroplasmaDB:TA07155"/>
<feature type="compositionally biased region" description="Basic and acidic residues" evidence="2">
    <location>
        <begin position="233"/>
        <end position="252"/>
    </location>
</feature>